<organism evidence="1 2">
    <name type="scientific">Caenorhabditis nigoni</name>
    <dbReference type="NCBI Taxonomy" id="1611254"/>
    <lineage>
        <taxon>Eukaryota</taxon>
        <taxon>Metazoa</taxon>
        <taxon>Ecdysozoa</taxon>
        <taxon>Nematoda</taxon>
        <taxon>Chromadorea</taxon>
        <taxon>Rhabditida</taxon>
        <taxon>Rhabditina</taxon>
        <taxon>Rhabditomorpha</taxon>
        <taxon>Rhabditoidea</taxon>
        <taxon>Rhabditidae</taxon>
        <taxon>Peloderinae</taxon>
        <taxon>Caenorhabditis</taxon>
    </lineage>
</organism>
<name>A0A2G5TNP9_9PELO</name>
<evidence type="ECO:0000313" key="1">
    <source>
        <dbReference type="EMBL" id="PIC28924.1"/>
    </source>
</evidence>
<protein>
    <recommendedName>
        <fullName evidence="3">DUF19 domain-containing protein</fullName>
    </recommendedName>
</protein>
<dbReference type="OrthoDB" id="5837320at2759"/>
<dbReference type="AlphaFoldDB" id="A0A2G5TNP9"/>
<dbReference type="Proteomes" id="UP000230233">
    <property type="component" value="Chromosome V"/>
</dbReference>
<keyword evidence="2" id="KW-1185">Reference proteome</keyword>
<dbReference type="EMBL" id="PDUG01000005">
    <property type="protein sequence ID" value="PIC28924.1"/>
    <property type="molecule type" value="Genomic_DNA"/>
</dbReference>
<gene>
    <name evidence="1" type="primary">Cnig_chr_V.g20688</name>
    <name evidence="1" type="ORF">B9Z55_020688</name>
</gene>
<comment type="caution">
    <text evidence="1">The sequence shown here is derived from an EMBL/GenBank/DDBJ whole genome shotgun (WGS) entry which is preliminary data.</text>
</comment>
<evidence type="ECO:0008006" key="3">
    <source>
        <dbReference type="Google" id="ProtNLM"/>
    </source>
</evidence>
<proteinExistence type="predicted"/>
<accession>A0A2G5TNP9</accession>
<reference evidence="2" key="1">
    <citation type="submission" date="2017-10" db="EMBL/GenBank/DDBJ databases">
        <title>Rapid genome shrinkage in a self-fertile nematode reveals novel sperm competition proteins.</title>
        <authorList>
            <person name="Yin D."/>
            <person name="Schwarz E.M."/>
            <person name="Thomas C.G."/>
            <person name="Felde R.L."/>
            <person name="Korf I.F."/>
            <person name="Cutter A.D."/>
            <person name="Schartner C.M."/>
            <person name="Ralston E.J."/>
            <person name="Meyer B.J."/>
            <person name="Haag E.S."/>
        </authorList>
    </citation>
    <scope>NUCLEOTIDE SEQUENCE [LARGE SCALE GENOMIC DNA]</scope>
    <source>
        <strain evidence="2">JU1422</strain>
    </source>
</reference>
<sequence>MFLNVKAKTTGYDQKKETCKIFGDLHIMYCDFWHGLKVDWRKNSVAWDPEQTINMTLNELKVPCDNLFVCRENSGCYQDFVNFQFLDECIDDMFELGPMELCERKLRDLRKNSPDQLADCVKTYMANNDPDKFDCVSIKEKGECFLKDVEKHCDPKFLEVYKEHQDLRLYNRACDGRLKYKDWDLTRTQEFGIHSVPGGGIKVTDPKRNETGMRNTAKIFDGLCVSAFSVLIGCIFSCL</sequence>
<evidence type="ECO:0000313" key="2">
    <source>
        <dbReference type="Proteomes" id="UP000230233"/>
    </source>
</evidence>